<feature type="transmembrane region" description="Helical" evidence="2">
    <location>
        <begin position="83"/>
        <end position="103"/>
    </location>
</feature>
<dbReference type="GO" id="GO:0016020">
    <property type="term" value="C:membrane"/>
    <property type="evidence" value="ECO:0007669"/>
    <property type="project" value="InterPro"/>
</dbReference>
<dbReference type="AlphaFoldDB" id="A0AAN8FYG1"/>
<comment type="caution">
    <text evidence="4">The sequence shown here is derived from an EMBL/GenBank/DDBJ whole genome shotgun (WGS) entry which is preliminary data.</text>
</comment>
<dbReference type="PANTHER" id="PTHR46561">
    <property type="entry name" value="SERPENTINE RECEPTOR, CLASS AB (CLASS A-LIKE)-RELATED"/>
    <property type="match status" value="1"/>
</dbReference>
<dbReference type="Pfam" id="PF03125">
    <property type="entry name" value="Sre"/>
    <property type="match status" value="1"/>
</dbReference>
<keyword evidence="3" id="KW-0732">Signal</keyword>
<reference evidence="4 5" key="1">
    <citation type="submission" date="2019-10" db="EMBL/GenBank/DDBJ databases">
        <title>Assembly and Annotation for the nematode Trichostrongylus colubriformis.</title>
        <authorList>
            <person name="Martin J."/>
        </authorList>
    </citation>
    <scope>NUCLEOTIDE SEQUENCE [LARGE SCALE GENOMIC DNA]</scope>
    <source>
        <strain evidence="4">G859</strain>
        <tissue evidence="4">Whole worm</tissue>
    </source>
</reference>
<keyword evidence="2" id="KW-0472">Membrane</keyword>
<keyword evidence="2" id="KW-0812">Transmembrane</keyword>
<dbReference type="InterPro" id="IPR053286">
    <property type="entry name" value="Nematode_rcpt-like_srab"/>
</dbReference>
<sequence length="197" mass="22803">MIPSSKEIILFLIYYIFSSAIEHSGRGYDIVWIQRVDDICKIGQLTAILQIDTTVFLISIERLVATKYIRRYEHMFSAFEHRVILSFIVICSLYTASYFLFVVRGDVHRETPQTTLMIISYAMTATNVTGLVLLRITEVLSKRHLTSPDRALSTSYQCKENLRVVLLISPVYVLLFITRLCQFAFRLYSFYFGLNLG</sequence>
<protein>
    <recommendedName>
        <fullName evidence="6">G protein-coupled receptor</fullName>
    </recommendedName>
</protein>
<gene>
    <name evidence="4" type="ORF">GCK32_020946</name>
</gene>
<keyword evidence="2" id="KW-1133">Transmembrane helix</keyword>
<evidence type="ECO:0000256" key="2">
    <source>
        <dbReference type="SAM" id="Phobius"/>
    </source>
</evidence>
<evidence type="ECO:0000256" key="3">
    <source>
        <dbReference type="SAM" id="SignalP"/>
    </source>
</evidence>
<evidence type="ECO:0000256" key="1">
    <source>
        <dbReference type="ARBA" id="ARBA00006803"/>
    </source>
</evidence>
<feature type="transmembrane region" description="Helical" evidence="2">
    <location>
        <begin position="164"/>
        <end position="185"/>
    </location>
</feature>
<feature type="non-terminal residue" evidence="4">
    <location>
        <position position="197"/>
    </location>
</feature>
<name>A0AAN8FYG1_TRICO</name>
<feature type="signal peptide" evidence="3">
    <location>
        <begin position="1"/>
        <end position="27"/>
    </location>
</feature>
<dbReference type="EMBL" id="WIXE01000506">
    <property type="protein sequence ID" value="KAK5986527.1"/>
    <property type="molecule type" value="Genomic_DNA"/>
</dbReference>
<accession>A0AAN8FYG1</accession>
<proteinExistence type="inferred from homology"/>
<feature type="chain" id="PRO_5042918885" description="G protein-coupled receptor" evidence="3">
    <location>
        <begin position="28"/>
        <end position="197"/>
    </location>
</feature>
<evidence type="ECO:0008006" key="6">
    <source>
        <dbReference type="Google" id="ProtNLM"/>
    </source>
</evidence>
<comment type="similarity">
    <text evidence="1">Belongs to the nematode receptor-like protein sre family.</text>
</comment>
<feature type="transmembrane region" description="Helical" evidence="2">
    <location>
        <begin position="115"/>
        <end position="134"/>
    </location>
</feature>
<dbReference type="InterPro" id="IPR004151">
    <property type="entry name" value="7TM_GPCR_serpentine_rcpt_Sre"/>
</dbReference>
<organism evidence="4 5">
    <name type="scientific">Trichostrongylus colubriformis</name>
    <name type="common">Black scour worm</name>
    <dbReference type="NCBI Taxonomy" id="6319"/>
    <lineage>
        <taxon>Eukaryota</taxon>
        <taxon>Metazoa</taxon>
        <taxon>Ecdysozoa</taxon>
        <taxon>Nematoda</taxon>
        <taxon>Chromadorea</taxon>
        <taxon>Rhabditida</taxon>
        <taxon>Rhabditina</taxon>
        <taxon>Rhabditomorpha</taxon>
        <taxon>Strongyloidea</taxon>
        <taxon>Trichostrongylidae</taxon>
        <taxon>Trichostrongylus</taxon>
    </lineage>
</organism>
<dbReference type="Proteomes" id="UP001331761">
    <property type="component" value="Unassembled WGS sequence"/>
</dbReference>
<evidence type="ECO:0000313" key="4">
    <source>
        <dbReference type="EMBL" id="KAK5986527.1"/>
    </source>
</evidence>
<keyword evidence="5" id="KW-1185">Reference proteome</keyword>
<dbReference type="GO" id="GO:0007606">
    <property type="term" value="P:sensory perception of chemical stimulus"/>
    <property type="evidence" value="ECO:0007669"/>
    <property type="project" value="InterPro"/>
</dbReference>
<evidence type="ECO:0000313" key="5">
    <source>
        <dbReference type="Proteomes" id="UP001331761"/>
    </source>
</evidence>
<dbReference type="PANTHER" id="PTHR46561:SF11">
    <property type="entry name" value="SERPENTINE RECEPTOR CLASS ALPHA_BETA-14"/>
    <property type="match status" value="1"/>
</dbReference>